<evidence type="ECO:0000256" key="4">
    <source>
        <dbReference type="ARBA" id="ARBA00017099"/>
    </source>
</evidence>
<proteinExistence type="inferred from homology"/>
<comment type="similarity">
    <text evidence="2 6">Belongs to the dTDP-4-dehydrorhamnose reductase family.</text>
</comment>
<dbReference type="InterPro" id="IPR005913">
    <property type="entry name" value="dTDP_dehydrorham_reduct"/>
</dbReference>
<organism evidence="8 9">
    <name type="scientific">Mesorhizobium hawassense</name>
    <dbReference type="NCBI Taxonomy" id="1209954"/>
    <lineage>
        <taxon>Bacteria</taxon>
        <taxon>Pseudomonadati</taxon>
        <taxon>Pseudomonadota</taxon>
        <taxon>Alphaproteobacteria</taxon>
        <taxon>Hyphomicrobiales</taxon>
        <taxon>Phyllobacteriaceae</taxon>
        <taxon>Mesorhizobium</taxon>
    </lineage>
</organism>
<dbReference type="RefSeq" id="WP_112095998.1">
    <property type="nucleotide sequence ID" value="NZ_QMBP01000002.1"/>
</dbReference>
<name>A0A330I3X0_9HYPH</name>
<dbReference type="CDD" id="cd05254">
    <property type="entry name" value="dTDP_HR_like_SDR_e"/>
    <property type="match status" value="1"/>
</dbReference>
<dbReference type="Gene3D" id="3.40.50.720">
    <property type="entry name" value="NAD(P)-binding Rossmann-like Domain"/>
    <property type="match status" value="1"/>
</dbReference>
<dbReference type="Pfam" id="PF04321">
    <property type="entry name" value="RmlD_sub_bind"/>
    <property type="match status" value="1"/>
</dbReference>
<evidence type="ECO:0000313" key="8">
    <source>
        <dbReference type="EMBL" id="RAZ91727.1"/>
    </source>
</evidence>
<comment type="caution">
    <text evidence="8">The sequence shown here is derived from an EMBL/GenBank/DDBJ whole genome shotgun (WGS) entry which is preliminary data.</text>
</comment>
<dbReference type="EC" id="1.1.1.133" evidence="3 6"/>
<comment type="pathway">
    <text evidence="1 6">Carbohydrate biosynthesis; dTDP-L-rhamnose biosynthesis.</text>
</comment>
<comment type="cofactor">
    <cofactor evidence="6">
        <name>Mg(2+)</name>
        <dbReference type="ChEBI" id="CHEBI:18420"/>
    </cofactor>
    <text evidence="6">Binds 1 Mg(2+) ion per monomer.</text>
</comment>
<dbReference type="GO" id="GO:0005829">
    <property type="term" value="C:cytosol"/>
    <property type="evidence" value="ECO:0007669"/>
    <property type="project" value="TreeGrafter"/>
</dbReference>
<gene>
    <name evidence="8" type="ORF">DPM33_04315</name>
</gene>
<reference evidence="8 9" key="1">
    <citation type="submission" date="2018-07" db="EMBL/GenBank/DDBJ databases">
        <title>Diversity of Mesorhizobium strains in Brazil.</title>
        <authorList>
            <person name="Helene L.C.F."/>
            <person name="Dall'Agnol R."/>
            <person name="Delamuta J.R.M."/>
            <person name="Hungria M."/>
        </authorList>
    </citation>
    <scope>NUCLEOTIDE SEQUENCE [LARGE SCALE GENOMIC DNA]</scope>
    <source>
        <strain evidence="8 9">AC99b</strain>
    </source>
</reference>
<dbReference type="EMBL" id="QMBP01000002">
    <property type="protein sequence ID" value="RAZ91727.1"/>
    <property type="molecule type" value="Genomic_DNA"/>
</dbReference>
<dbReference type="GO" id="GO:0008831">
    <property type="term" value="F:dTDP-4-dehydrorhamnose reductase activity"/>
    <property type="evidence" value="ECO:0007669"/>
    <property type="project" value="UniProtKB-EC"/>
</dbReference>
<comment type="catalytic activity">
    <reaction evidence="5 6">
        <text>dTDP-beta-L-rhamnose + NADP(+) = dTDP-4-dehydro-beta-L-rhamnose + NADPH + H(+)</text>
        <dbReference type="Rhea" id="RHEA:21796"/>
        <dbReference type="ChEBI" id="CHEBI:15378"/>
        <dbReference type="ChEBI" id="CHEBI:57510"/>
        <dbReference type="ChEBI" id="CHEBI:57783"/>
        <dbReference type="ChEBI" id="CHEBI:58349"/>
        <dbReference type="ChEBI" id="CHEBI:62830"/>
        <dbReference type="EC" id="1.1.1.133"/>
    </reaction>
</comment>
<keyword evidence="6" id="KW-0560">Oxidoreductase</keyword>
<dbReference type="SUPFAM" id="SSF51735">
    <property type="entry name" value="NAD(P)-binding Rossmann-fold domains"/>
    <property type="match status" value="1"/>
</dbReference>
<dbReference type="UniPathway" id="UPA00124"/>
<evidence type="ECO:0000313" key="9">
    <source>
        <dbReference type="Proteomes" id="UP000251558"/>
    </source>
</evidence>
<feature type="domain" description="RmlD-like substrate binding" evidence="7">
    <location>
        <begin position="5"/>
        <end position="285"/>
    </location>
</feature>
<evidence type="ECO:0000259" key="7">
    <source>
        <dbReference type="Pfam" id="PF04321"/>
    </source>
</evidence>
<dbReference type="PANTHER" id="PTHR10491:SF4">
    <property type="entry name" value="METHIONINE ADENOSYLTRANSFERASE 2 SUBUNIT BETA"/>
    <property type="match status" value="1"/>
</dbReference>
<evidence type="ECO:0000256" key="1">
    <source>
        <dbReference type="ARBA" id="ARBA00004781"/>
    </source>
</evidence>
<protein>
    <recommendedName>
        <fullName evidence="4 6">dTDP-4-dehydrorhamnose reductase</fullName>
        <ecNumber evidence="3 6">1.1.1.133</ecNumber>
    </recommendedName>
</protein>
<evidence type="ECO:0000256" key="2">
    <source>
        <dbReference type="ARBA" id="ARBA00010944"/>
    </source>
</evidence>
<keyword evidence="6" id="KW-0521">NADP</keyword>
<evidence type="ECO:0000256" key="5">
    <source>
        <dbReference type="ARBA" id="ARBA00048200"/>
    </source>
</evidence>
<dbReference type="InterPro" id="IPR036291">
    <property type="entry name" value="NAD(P)-bd_dom_sf"/>
</dbReference>
<sequence>MKTNRILVLGAGGMLGNAVFRFFSADHRYETVGTLRSSAKKHHFLPREHGSLISNLDVRNDGDLTAVFAETRPDIVVNCVGVIKQLDASRNHLTSLSINASLPHRLAQLSRLAGARLIHVSTDCVFSGSKGNYLESDFADANDLYGRSKFLGEVDYPNAVTLRTSIIGHELESSKSLIDWFLSQKGPVKGYKNAVFSGLPSVEIARVIKEFVMSNAELRGPFHVSAAPISKFDLLSLVARIYGKEIDIIADTTVTVDRSLNSDLFKRTTGFVPDPWPELIATMHKSYLNYNQ</sequence>
<keyword evidence="9" id="KW-1185">Reference proteome</keyword>
<evidence type="ECO:0000256" key="3">
    <source>
        <dbReference type="ARBA" id="ARBA00012929"/>
    </source>
</evidence>
<dbReference type="PANTHER" id="PTHR10491">
    <property type="entry name" value="DTDP-4-DEHYDRORHAMNOSE REDUCTASE"/>
    <property type="match status" value="1"/>
</dbReference>
<evidence type="ECO:0000256" key="6">
    <source>
        <dbReference type="RuleBase" id="RU364082"/>
    </source>
</evidence>
<accession>A0A330I3X0</accession>
<dbReference type="GO" id="GO:0019305">
    <property type="term" value="P:dTDP-rhamnose biosynthetic process"/>
    <property type="evidence" value="ECO:0007669"/>
    <property type="project" value="UniProtKB-UniPathway"/>
</dbReference>
<dbReference type="InterPro" id="IPR029903">
    <property type="entry name" value="RmlD-like-bd"/>
</dbReference>
<comment type="function">
    <text evidence="6">Catalyzes the reduction of dTDP-6-deoxy-L-lyxo-4-hexulose to yield dTDP-L-rhamnose.</text>
</comment>
<dbReference type="AlphaFoldDB" id="A0A330I3X0"/>
<dbReference type="Proteomes" id="UP000251558">
    <property type="component" value="Unassembled WGS sequence"/>
</dbReference>
<dbReference type="OrthoDB" id="9803892at2"/>